<accession>A0A939BV18</accession>
<evidence type="ECO:0000313" key="2">
    <source>
        <dbReference type="Proteomes" id="UP000663792"/>
    </source>
</evidence>
<dbReference type="RefSeq" id="WP_205259044.1">
    <property type="nucleotide sequence ID" value="NZ_JAERWK010000003.1"/>
</dbReference>
<comment type="caution">
    <text evidence="1">The sequence shown here is derived from an EMBL/GenBank/DDBJ whole genome shotgun (WGS) entry which is preliminary data.</text>
</comment>
<organism evidence="1 2">
    <name type="scientific">Nakamurella leprariae</name>
    <dbReference type="NCBI Taxonomy" id="2803911"/>
    <lineage>
        <taxon>Bacteria</taxon>
        <taxon>Bacillati</taxon>
        <taxon>Actinomycetota</taxon>
        <taxon>Actinomycetes</taxon>
        <taxon>Nakamurellales</taxon>
        <taxon>Nakamurellaceae</taxon>
        <taxon>Nakamurella</taxon>
    </lineage>
</organism>
<keyword evidence="2" id="KW-1185">Reference proteome</keyword>
<gene>
    <name evidence="1" type="ORF">JL106_02190</name>
</gene>
<evidence type="ECO:0000313" key="1">
    <source>
        <dbReference type="EMBL" id="MBM9466088.1"/>
    </source>
</evidence>
<proteinExistence type="predicted"/>
<dbReference type="AlphaFoldDB" id="A0A939BV18"/>
<protein>
    <submittedName>
        <fullName evidence="1">Uncharacterized protein</fullName>
    </submittedName>
</protein>
<dbReference type="Proteomes" id="UP000663792">
    <property type="component" value="Unassembled WGS sequence"/>
</dbReference>
<name>A0A939BV18_9ACTN</name>
<dbReference type="EMBL" id="JAERWK010000003">
    <property type="protein sequence ID" value="MBM9466088.1"/>
    <property type="molecule type" value="Genomic_DNA"/>
</dbReference>
<sequence>MTLTRCPVCVHSQRPAIDQALTAGAPTERQLGDAYGLNWNALVRHRKQQHHRPTPIRTEA</sequence>
<reference evidence="1" key="1">
    <citation type="submission" date="2021-01" db="EMBL/GenBank/DDBJ databases">
        <title>YIM 132084 draft genome.</title>
        <authorList>
            <person name="An D."/>
        </authorList>
    </citation>
    <scope>NUCLEOTIDE SEQUENCE</scope>
    <source>
        <strain evidence="1">YIM 132084</strain>
    </source>
</reference>